<dbReference type="CDD" id="cd03784">
    <property type="entry name" value="GT1_Gtf-like"/>
    <property type="match status" value="1"/>
</dbReference>
<dbReference type="PANTHER" id="PTHR48049">
    <property type="entry name" value="GLYCOSYLTRANSFERASE"/>
    <property type="match status" value="1"/>
</dbReference>
<dbReference type="SUPFAM" id="SSF53756">
    <property type="entry name" value="UDP-Glycosyltransferase/glycogen phosphorylase"/>
    <property type="match status" value="1"/>
</dbReference>
<evidence type="ECO:0000313" key="3">
    <source>
        <dbReference type="Proteomes" id="UP000479710"/>
    </source>
</evidence>
<dbReference type="FunFam" id="3.40.50.2000:FF:000644">
    <property type="entry name" value="Os11g0461200 protein"/>
    <property type="match status" value="1"/>
</dbReference>
<dbReference type="InterPro" id="IPR002213">
    <property type="entry name" value="UDP_glucos_trans"/>
</dbReference>
<reference evidence="2 3" key="1">
    <citation type="submission" date="2019-11" db="EMBL/GenBank/DDBJ databases">
        <title>Whole genome sequence of Oryza granulata.</title>
        <authorList>
            <person name="Li W."/>
        </authorList>
    </citation>
    <scope>NUCLEOTIDE SEQUENCE [LARGE SCALE GENOMIC DNA]</scope>
    <source>
        <strain evidence="3">cv. Menghai</strain>
        <tissue evidence="2">Leaf</tissue>
    </source>
</reference>
<dbReference type="Pfam" id="PF00201">
    <property type="entry name" value="UDPGT"/>
    <property type="match status" value="1"/>
</dbReference>
<evidence type="ECO:0000313" key="2">
    <source>
        <dbReference type="EMBL" id="KAF0897453.1"/>
    </source>
</evidence>
<protein>
    <recommendedName>
        <fullName evidence="4">Glycosyltransferase</fullName>
    </recommendedName>
</protein>
<dbReference type="Proteomes" id="UP000479710">
    <property type="component" value="Unassembled WGS sequence"/>
</dbReference>
<comment type="caution">
    <text evidence="2">The sequence shown here is derived from an EMBL/GenBank/DDBJ whole genome shotgun (WGS) entry which is preliminary data.</text>
</comment>
<keyword evidence="1" id="KW-0808">Transferase</keyword>
<dbReference type="OrthoDB" id="5835829at2759"/>
<name>A0A6G1CCT5_9ORYZ</name>
<dbReference type="GO" id="GO:0035251">
    <property type="term" value="F:UDP-glucosyltransferase activity"/>
    <property type="evidence" value="ECO:0007669"/>
    <property type="project" value="InterPro"/>
</dbReference>
<proteinExistence type="predicted"/>
<keyword evidence="3" id="KW-1185">Reference proteome</keyword>
<accession>A0A6G1CCT5</accession>
<dbReference type="Gene3D" id="3.40.50.2000">
    <property type="entry name" value="Glycogen Phosphorylase B"/>
    <property type="match status" value="2"/>
</dbReference>
<dbReference type="InterPro" id="IPR050481">
    <property type="entry name" value="UDP-glycosyltransf_plant"/>
</dbReference>
<dbReference type="AlphaFoldDB" id="A0A6G1CCT5"/>
<dbReference type="PANTHER" id="PTHR48049:SF84">
    <property type="entry name" value="UDP-GLYCOSYLTRANSFERASE 79A6"/>
    <property type="match status" value="1"/>
</dbReference>
<gene>
    <name evidence="2" type="ORF">E2562_037352</name>
</gene>
<evidence type="ECO:0000256" key="1">
    <source>
        <dbReference type="ARBA" id="ARBA00022679"/>
    </source>
</evidence>
<dbReference type="EMBL" id="SPHZ02000010">
    <property type="protein sequence ID" value="KAF0897453.1"/>
    <property type="molecule type" value="Genomic_DNA"/>
</dbReference>
<sequence>MGSAGAAATAAGNPDGGELHVLMFPFLAFGHISPFAQLARKIVGVGGVRVTFLSATANVSRVQAMLGGAPAAAMVVAALDLPRVPGLPEGAESTAEVSADGAELLKIAVDGTRLQVEALLARLRPDIVLFDFATPWVADVARPLGVKAALFSVFAAVSSAYIMAPARRLHGACPTVDDLASAPAGFPPSSPLATVPAYQAADFSYVFKSFHGMPCVYDRVAACNKASDSLVLKTCAEMEGPYIDYMVAQHGKPVLVTGPIVPEPPQGELKERWATWLSSFPDNSVIFASFGSETFLSPAAATELLLGLEATNLPFLAVLNFPKGADAEAELKKCTPPGFDERVKGRGLVHTGWVQQQHILRHRSVGCFVNHSGLSSVVEGLIAGCRLVLLPFKGDQYLNATLFARELRVGAEVARRADDGWFGREDVRDAVAAAVAGGGDGEETKKWREFLMDGAVQGRFAREFVAGLRRLKG</sequence>
<dbReference type="FunFam" id="3.40.50.2000:FF:000257">
    <property type="entry name" value="Glycosyltransferase"/>
    <property type="match status" value="1"/>
</dbReference>
<organism evidence="2 3">
    <name type="scientific">Oryza meyeriana var. granulata</name>
    <dbReference type="NCBI Taxonomy" id="110450"/>
    <lineage>
        <taxon>Eukaryota</taxon>
        <taxon>Viridiplantae</taxon>
        <taxon>Streptophyta</taxon>
        <taxon>Embryophyta</taxon>
        <taxon>Tracheophyta</taxon>
        <taxon>Spermatophyta</taxon>
        <taxon>Magnoliopsida</taxon>
        <taxon>Liliopsida</taxon>
        <taxon>Poales</taxon>
        <taxon>Poaceae</taxon>
        <taxon>BOP clade</taxon>
        <taxon>Oryzoideae</taxon>
        <taxon>Oryzeae</taxon>
        <taxon>Oryzinae</taxon>
        <taxon>Oryza</taxon>
        <taxon>Oryza meyeriana</taxon>
    </lineage>
</organism>
<evidence type="ECO:0008006" key="4">
    <source>
        <dbReference type="Google" id="ProtNLM"/>
    </source>
</evidence>